<evidence type="ECO:0008006" key="4">
    <source>
        <dbReference type="Google" id="ProtNLM"/>
    </source>
</evidence>
<proteinExistence type="predicted"/>
<protein>
    <recommendedName>
        <fullName evidence="4">Endonuclease/exonuclease/phosphatase domain-containing protein</fullName>
    </recommendedName>
</protein>
<organism evidence="2 3">
    <name type="scientific">Ditylenchus destructor</name>
    <dbReference type="NCBI Taxonomy" id="166010"/>
    <lineage>
        <taxon>Eukaryota</taxon>
        <taxon>Metazoa</taxon>
        <taxon>Ecdysozoa</taxon>
        <taxon>Nematoda</taxon>
        <taxon>Chromadorea</taxon>
        <taxon>Rhabditida</taxon>
        <taxon>Tylenchina</taxon>
        <taxon>Tylenchomorpha</taxon>
        <taxon>Sphaerularioidea</taxon>
        <taxon>Anguinidae</taxon>
        <taxon>Anguininae</taxon>
        <taxon>Ditylenchus</taxon>
    </lineage>
</organism>
<evidence type="ECO:0000256" key="1">
    <source>
        <dbReference type="SAM" id="SignalP"/>
    </source>
</evidence>
<name>A0AAD4NAV9_9BILA</name>
<evidence type="ECO:0000313" key="3">
    <source>
        <dbReference type="Proteomes" id="UP001201812"/>
    </source>
</evidence>
<comment type="caution">
    <text evidence="2">The sequence shown here is derived from an EMBL/GenBank/DDBJ whole genome shotgun (WGS) entry which is preliminary data.</text>
</comment>
<gene>
    <name evidence="2" type="ORF">DdX_04958</name>
</gene>
<evidence type="ECO:0000313" key="2">
    <source>
        <dbReference type="EMBL" id="KAI1720712.1"/>
    </source>
</evidence>
<keyword evidence="3" id="KW-1185">Reference proteome</keyword>
<dbReference type="Proteomes" id="UP001201812">
    <property type="component" value="Unassembled WGS sequence"/>
</dbReference>
<accession>A0AAD4NAV9</accession>
<feature type="chain" id="PRO_5042296287" description="Endonuclease/exonuclease/phosphatase domain-containing protein" evidence="1">
    <location>
        <begin position="21"/>
        <end position="272"/>
    </location>
</feature>
<sequence>MVFLTAISLFLVVVPLITICTDPVEEIGRTVIFAAKDFLSKVLLQMKSPLISTNPNTGAISFQLDPSANSQSRSSSATQCSRCRPVENNVLVGTWNVVLWSRNFLLTTISDLDSTIDKLAANQPLNRTRTLYDWLADPPAFRCPKLIILDDQDSTKFELAYRLAGSQEQRSKSIIGDWDRTVEGDAFLWSLAPGIAIRVCVAFVFSNENANGTSADVIVLNQIDSWPMCDNYIALSKELDYTETAKLRDTLENQKIEGALNKLEKVICDRIH</sequence>
<dbReference type="AlphaFoldDB" id="A0AAD4NAV9"/>
<dbReference type="EMBL" id="JAKKPZ010000005">
    <property type="protein sequence ID" value="KAI1720712.1"/>
    <property type="molecule type" value="Genomic_DNA"/>
</dbReference>
<keyword evidence="1" id="KW-0732">Signal</keyword>
<reference evidence="2" key="1">
    <citation type="submission" date="2022-01" db="EMBL/GenBank/DDBJ databases">
        <title>Genome Sequence Resource for Two Populations of Ditylenchus destructor, the Migratory Endoparasitic Phytonematode.</title>
        <authorList>
            <person name="Zhang H."/>
            <person name="Lin R."/>
            <person name="Xie B."/>
        </authorList>
    </citation>
    <scope>NUCLEOTIDE SEQUENCE</scope>
    <source>
        <strain evidence="2">BazhouSP</strain>
    </source>
</reference>
<feature type="signal peptide" evidence="1">
    <location>
        <begin position="1"/>
        <end position="20"/>
    </location>
</feature>